<gene>
    <name evidence="2" type="ORF">Vbra_17726</name>
</gene>
<dbReference type="VEuPathDB" id="CryptoDB:Vbra_17726"/>
<dbReference type="AlphaFoldDB" id="A0A0G4GG75"/>
<protein>
    <submittedName>
        <fullName evidence="2">Uncharacterized protein</fullName>
    </submittedName>
</protein>
<name>A0A0G4GG75_VITBC</name>
<keyword evidence="3" id="KW-1185">Reference proteome</keyword>
<organism evidence="2 3">
    <name type="scientific">Vitrella brassicaformis (strain CCMP3155)</name>
    <dbReference type="NCBI Taxonomy" id="1169540"/>
    <lineage>
        <taxon>Eukaryota</taxon>
        <taxon>Sar</taxon>
        <taxon>Alveolata</taxon>
        <taxon>Colpodellida</taxon>
        <taxon>Vitrellaceae</taxon>
        <taxon>Vitrella</taxon>
    </lineage>
</organism>
<reference evidence="2 3" key="1">
    <citation type="submission" date="2014-11" db="EMBL/GenBank/DDBJ databases">
        <authorList>
            <person name="Zhu J."/>
            <person name="Qi W."/>
            <person name="Song R."/>
        </authorList>
    </citation>
    <scope>NUCLEOTIDE SEQUENCE [LARGE SCALE GENOMIC DNA]</scope>
</reference>
<sequence>MSAEGEAAKPYLRPDTGEKQPSPCVDQLRQLAQPAPLYWVINEPQPIPTLNSSHTAAQPARNGGLRRRDVRPLARECSRTKADCRHTEAISRQRAVVRQPLTEATSTASYRAPGGNGQCADYDLQLVSSDGKKVTEHEAINWMTDPKTVDKG</sequence>
<feature type="region of interest" description="Disordered" evidence="1">
    <location>
        <begin position="46"/>
        <end position="70"/>
    </location>
</feature>
<proteinExistence type="predicted"/>
<dbReference type="InParanoid" id="A0A0G4GG75"/>
<evidence type="ECO:0000313" key="2">
    <source>
        <dbReference type="EMBL" id="CEM28616.1"/>
    </source>
</evidence>
<evidence type="ECO:0000313" key="3">
    <source>
        <dbReference type="Proteomes" id="UP000041254"/>
    </source>
</evidence>
<accession>A0A0G4GG75</accession>
<dbReference type="Proteomes" id="UP000041254">
    <property type="component" value="Unassembled WGS sequence"/>
</dbReference>
<feature type="region of interest" description="Disordered" evidence="1">
    <location>
        <begin position="1"/>
        <end position="23"/>
    </location>
</feature>
<evidence type="ECO:0000256" key="1">
    <source>
        <dbReference type="SAM" id="MobiDB-lite"/>
    </source>
</evidence>
<dbReference type="EMBL" id="CDMY01000656">
    <property type="protein sequence ID" value="CEM28616.1"/>
    <property type="molecule type" value="Genomic_DNA"/>
</dbReference>